<reference evidence="2 3" key="1">
    <citation type="journal article" date="2018" name="Front. Plant Sci.">
        <title>Red Clover (Trifolium pratense) and Zigzag Clover (T. medium) - A Picture of Genomic Similarities and Differences.</title>
        <authorList>
            <person name="Dluhosova J."/>
            <person name="Istvanek J."/>
            <person name="Nedelnik J."/>
            <person name="Repkova J."/>
        </authorList>
    </citation>
    <scope>NUCLEOTIDE SEQUENCE [LARGE SCALE GENOMIC DNA]</scope>
    <source>
        <strain evidence="3">cv. 10/8</strain>
        <tissue evidence="2">Leaf</tissue>
    </source>
</reference>
<accession>A0A392RLN6</accession>
<sequence length="98" mass="10656">TPDSEDANSKPVNPVVESSPESIEISSEKPTLKQSSEQQPPSGPTPSEHQPTPEHQPSEHLHTPEPTASEPHTEIIPDQNSEQIVENTVVLNDSDFDS</sequence>
<name>A0A392RLN6_9FABA</name>
<feature type="compositionally biased region" description="Low complexity" evidence="1">
    <location>
        <begin position="9"/>
        <end position="25"/>
    </location>
</feature>
<dbReference type="AlphaFoldDB" id="A0A392RLN6"/>
<dbReference type="Proteomes" id="UP000265520">
    <property type="component" value="Unassembled WGS sequence"/>
</dbReference>
<dbReference type="EMBL" id="LXQA010240916">
    <property type="protein sequence ID" value="MCI37112.1"/>
    <property type="molecule type" value="Genomic_DNA"/>
</dbReference>
<feature type="non-terminal residue" evidence="2">
    <location>
        <position position="1"/>
    </location>
</feature>
<protein>
    <submittedName>
        <fullName evidence="2">Uncharacterized protein</fullName>
    </submittedName>
</protein>
<feature type="compositionally biased region" description="Polar residues" evidence="1">
    <location>
        <begin position="32"/>
        <end position="55"/>
    </location>
</feature>
<feature type="non-terminal residue" evidence="2">
    <location>
        <position position="98"/>
    </location>
</feature>
<keyword evidence="3" id="KW-1185">Reference proteome</keyword>
<feature type="compositionally biased region" description="Polar residues" evidence="1">
    <location>
        <begin position="78"/>
        <end position="91"/>
    </location>
</feature>
<organism evidence="2 3">
    <name type="scientific">Trifolium medium</name>
    <dbReference type="NCBI Taxonomy" id="97028"/>
    <lineage>
        <taxon>Eukaryota</taxon>
        <taxon>Viridiplantae</taxon>
        <taxon>Streptophyta</taxon>
        <taxon>Embryophyta</taxon>
        <taxon>Tracheophyta</taxon>
        <taxon>Spermatophyta</taxon>
        <taxon>Magnoliopsida</taxon>
        <taxon>eudicotyledons</taxon>
        <taxon>Gunneridae</taxon>
        <taxon>Pentapetalae</taxon>
        <taxon>rosids</taxon>
        <taxon>fabids</taxon>
        <taxon>Fabales</taxon>
        <taxon>Fabaceae</taxon>
        <taxon>Papilionoideae</taxon>
        <taxon>50 kb inversion clade</taxon>
        <taxon>NPAAA clade</taxon>
        <taxon>Hologalegina</taxon>
        <taxon>IRL clade</taxon>
        <taxon>Trifolieae</taxon>
        <taxon>Trifolium</taxon>
    </lineage>
</organism>
<comment type="caution">
    <text evidence="2">The sequence shown here is derived from an EMBL/GenBank/DDBJ whole genome shotgun (WGS) entry which is preliminary data.</text>
</comment>
<feature type="region of interest" description="Disordered" evidence="1">
    <location>
        <begin position="1"/>
        <end position="98"/>
    </location>
</feature>
<evidence type="ECO:0000256" key="1">
    <source>
        <dbReference type="SAM" id="MobiDB-lite"/>
    </source>
</evidence>
<evidence type="ECO:0000313" key="2">
    <source>
        <dbReference type="EMBL" id="MCI37112.1"/>
    </source>
</evidence>
<evidence type="ECO:0000313" key="3">
    <source>
        <dbReference type="Proteomes" id="UP000265520"/>
    </source>
</evidence>
<proteinExistence type="predicted"/>